<name>A0A024Q8B0_9BACI</name>
<dbReference type="InterPro" id="IPR028978">
    <property type="entry name" value="Chorismate_lyase_/UTRA_dom_sf"/>
</dbReference>
<gene>
    <name evidence="5" type="primary">yvoA_6</name>
    <name evidence="5" type="ORF">BN990_01012</name>
</gene>
<dbReference type="GO" id="GO:0045892">
    <property type="term" value="P:negative regulation of DNA-templated transcription"/>
    <property type="evidence" value="ECO:0007669"/>
    <property type="project" value="TreeGrafter"/>
</dbReference>
<dbReference type="SMART" id="SM00866">
    <property type="entry name" value="UTRA"/>
    <property type="match status" value="1"/>
</dbReference>
<dbReference type="Pfam" id="PF07702">
    <property type="entry name" value="UTRA"/>
    <property type="match status" value="1"/>
</dbReference>
<dbReference type="InterPro" id="IPR036388">
    <property type="entry name" value="WH-like_DNA-bd_sf"/>
</dbReference>
<keyword evidence="1" id="KW-0805">Transcription regulation</keyword>
<evidence type="ECO:0000256" key="2">
    <source>
        <dbReference type="ARBA" id="ARBA00023125"/>
    </source>
</evidence>
<dbReference type="EMBL" id="CCDP010000001">
    <property type="protein sequence ID" value="CDQ38739.1"/>
    <property type="molecule type" value="Genomic_DNA"/>
</dbReference>
<dbReference type="Proteomes" id="UP000028875">
    <property type="component" value="Unassembled WGS sequence"/>
</dbReference>
<dbReference type="InterPro" id="IPR011663">
    <property type="entry name" value="UTRA"/>
</dbReference>
<dbReference type="SUPFAM" id="SSF64288">
    <property type="entry name" value="Chorismate lyase-like"/>
    <property type="match status" value="1"/>
</dbReference>
<dbReference type="SUPFAM" id="SSF46785">
    <property type="entry name" value="Winged helix' DNA-binding domain"/>
    <property type="match status" value="1"/>
</dbReference>
<dbReference type="GO" id="GO:0003677">
    <property type="term" value="F:DNA binding"/>
    <property type="evidence" value="ECO:0007669"/>
    <property type="project" value="UniProtKB-KW"/>
</dbReference>
<evidence type="ECO:0000256" key="1">
    <source>
        <dbReference type="ARBA" id="ARBA00023015"/>
    </source>
</evidence>
<keyword evidence="2" id="KW-0238">DNA-binding</keyword>
<dbReference type="Pfam" id="PF00392">
    <property type="entry name" value="GntR"/>
    <property type="match status" value="1"/>
</dbReference>
<comment type="caution">
    <text evidence="5">The sequence shown here is derived from an EMBL/GenBank/DDBJ whole genome shotgun (WGS) entry which is preliminary data.</text>
</comment>
<dbReference type="SMART" id="SM00345">
    <property type="entry name" value="HTH_GNTR"/>
    <property type="match status" value="1"/>
</dbReference>
<dbReference type="RefSeq" id="WP_021289364.1">
    <property type="nucleotide sequence ID" value="NZ_BNER01000010.1"/>
</dbReference>
<sequence>MKVDRSSHVPMYRQIADDLQQKIQDKYFEVGEQLPTEPVLMELYQVSRVTIRKSINLLVTDGLITIQRGKGMFVNAPVIETDVLNDILSVENFKGFYETLLDQGLDVNIKLLRSTLDTPPKNIAEALGCSPDMKVQKIERLFYIKDLPIAFHIGYISPNLYINKQKVLDNIEFQPLSTLIQEQSQNELEEIRCSIEVNQIPGDIAEYLHVPPRFPVLTLYRTFITGNSKPFISTLMYLSSDSYQFTIKNKGQNSKNK</sequence>
<dbReference type="InterPro" id="IPR036390">
    <property type="entry name" value="WH_DNA-bd_sf"/>
</dbReference>
<reference evidence="5 6" key="1">
    <citation type="submission" date="2014-03" db="EMBL/GenBank/DDBJ databases">
        <authorList>
            <person name="Urmite Genomes U."/>
        </authorList>
    </citation>
    <scope>NUCLEOTIDE SEQUENCE [LARGE SCALE GENOMIC DNA]</scope>
    <source>
        <strain evidence="5 6">Vm-5</strain>
    </source>
</reference>
<dbReference type="AlphaFoldDB" id="A0A024Q8B0"/>
<dbReference type="Gene3D" id="1.10.10.10">
    <property type="entry name" value="Winged helix-like DNA-binding domain superfamily/Winged helix DNA-binding domain"/>
    <property type="match status" value="1"/>
</dbReference>
<organism evidence="5 6">
    <name type="scientific">Virgibacillus massiliensis</name>
    <dbReference type="NCBI Taxonomy" id="1462526"/>
    <lineage>
        <taxon>Bacteria</taxon>
        <taxon>Bacillati</taxon>
        <taxon>Bacillota</taxon>
        <taxon>Bacilli</taxon>
        <taxon>Bacillales</taxon>
        <taxon>Bacillaceae</taxon>
        <taxon>Virgibacillus</taxon>
    </lineage>
</organism>
<keyword evidence="3" id="KW-0804">Transcription</keyword>
<protein>
    <submittedName>
        <fullName evidence="5">HTH-type transcriptional repressor YvoA</fullName>
    </submittedName>
</protein>
<dbReference type="InterPro" id="IPR000524">
    <property type="entry name" value="Tscrpt_reg_HTH_GntR"/>
</dbReference>
<reference evidence="6" key="2">
    <citation type="submission" date="2014-05" db="EMBL/GenBank/DDBJ databases">
        <title>Draft genome sequence of Virgibacillus massiliensis Vm-5.</title>
        <authorList>
            <person name="Khelaifia S."/>
            <person name="Croce O."/>
            <person name="Lagier J.C."/>
            <person name="Raoult D."/>
        </authorList>
    </citation>
    <scope>NUCLEOTIDE SEQUENCE [LARGE SCALE GENOMIC DNA]</scope>
    <source>
        <strain evidence="6">Vm-5</strain>
    </source>
</reference>
<dbReference type="CDD" id="cd07377">
    <property type="entry name" value="WHTH_GntR"/>
    <property type="match status" value="1"/>
</dbReference>
<dbReference type="OrthoDB" id="457376at2"/>
<keyword evidence="6" id="KW-1185">Reference proteome</keyword>
<dbReference type="PANTHER" id="PTHR44846:SF1">
    <property type="entry name" value="MANNOSYL-D-GLYCERATE TRANSPORT_METABOLISM SYSTEM REPRESSOR MNGR-RELATED"/>
    <property type="match status" value="1"/>
</dbReference>
<dbReference type="InterPro" id="IPR050679">
    <property type="entry name" value="Bact_HTH_transcr_reg"/>
</dbReference>
<dbReference type="PANTHER" id="PTHR44846">
    <property type="entry name" value="MANNOSYL-D-GLYCERATE TRANSPORT/METABOLISM SYSTEM REPRESSOR MNGR-RELATED"/>
    <property type="match status" value="1"/>
</dbReference>
<evidence type="ECO:0000256" key="3">
    <source>
        <dbReference type="ARBA" id="ARBA00023163"/>
    </source>
</evidence>
<accession>A0A024Q8B0</accession>
<dbReference type="GO" id="GO:0003700">
    <property type="term" value="F:DNA-binding transcription factor activity"/>
    <property type="evidence" value="ECO:0007669"/>
    <property type="project" value="InterPro"/>
</dbReference>
<proteinExistence type="predicted"/>
<evidence type="ECO:0000313" key="5">
    <source>
        <dbReference type="EMBL" id="CDQ38739.1"/>
    </source>
</evidence>
<dbReference type="PROSITE" id="PS50949">
    <property type="entry name" value="HTH_GNTR"/>
    <property type="match status" value="1"/>
</dbReference>
<dbReference type="STRING" id="1462526.BN990_01012"/>
<feature type="domain" description="HTH gntR-type" evidence="4">
    <location>
        <begin position="9"/>
        <end position="77"/>
    </location>
</feature>
<dbReference type="PRINTS" id="PR00035">
    <property type="entry name" value="HTHGNTR"/>
</dbReference>
<evidence type="ECO:0000313" key="6">
    <source>
        <dbReference type="Proteomes" id="UP000028875"/>
    </source>
</evidence>
<dbReference type="eggNOG" id="COG2188">
    <property type="taxonomic scope" value="Bacteria"/>
</dbReference>
<evidence type="ECO:0000259" key="4">
    <source>
        <dbReference type="PROSITE" id="PS50949"/>
    </source>
</evidence>
<dbReference type="Gene3D" id="3.40.1410.10">
    <property type="entry name" value="Chorismate lyase-like"/>
    <property type="match status" value="1"/>
</dbReference>